<protein>
    <submittedName>
        <fullName evidence="2">Phosphoheptose isomerase</fullName>
    </submittedName>
</protein>
<dbReference type="Pfam" id="PF13580">
    <property type="entry name" value="SIS_2"/>
    <property type="match status" value="1"/>
</dbReference>
<dbReference type="SUPFAM" id="SSF53697">
    <property type="entry name" value="SIS domain"/>
    <property type="match status" value="1"/>
</dbReference>
<accession>W1YJ87</accession>
<dbReference type="InterPro" id="IPR001347">
    <property type="entry name" value="SIS_dom"/>
</dbReference>
<dbReference type="PROSITE" id="PS51464">
    <property type="entry name" value="SIS"/>
    <property type="match status" value="1"/>
</dbReference>
<feature type="non-terminal residue" evidence="2">
    <location>
        <position position="1"/>
    </location>
</feature>
<dbReference type="GO" id="GO:1901135">
    <property type="term" value="P:carbohydrate derivative metabolic process"/>
    <property type="evidence" value="ECO:0007669"/>
    <property type="project" value="InterPro"/>
</dbReference>
<dbReference type="InterPro" id="IPR046348">
    <property type="entry name" value="SIS_dom_sf"/>
</dbReference>
<dbReference type="GO" id="GO:0016853">
    <property type="term" value="F:isomerase activity"/>
    <property type="evidence" value="ECO:0007669"/>
    <property type="project" value="UniProtKB-KW"/>
</dbReference>
<proteinExistence type="predicted"/>
<gene>
    <name evidence="2" type="ORF">Q604_UNBC03481G0001</name>
</gene>
<dbReference type="GO" id="GO:0097367">
    <property type="term" value="F:carbohydrate derivative binding"/>
    <property type="evidence" value="ECO:0007669"/>
    <property type="project" value="InterPro"/>
</dbReference>
<reference evidence="2" key="1">
    <citation type="submission" date="2013-12" db="EMBL/GenBank/DDBJ databases">
        <title>A Varibaculum cambriense genome reconstructed from a premature infant gut community with otherwise low bacterial novelty that shifts toward anaerobic metabolism during the third week of life.</title>
        <authorList>
            <person name="Brown C.T."/>
            <person name="Sharon I."/>
            <person name="Thomas B.C."/>
            <person name="Castelle C.J."/>
            <person name="Morowitz M.J."/>
            <person name="Banfield J.F."/>
        </authorList>
    </citation>
    <scope>NUCLEOTIDE SEQUENCE</scope>
</reference>
<feature type="domain" description="SIS" evidence="1">
    <location>
        <begin position="1"/>
        <end position="82"/>
    </location>
</feature>
<dbReference type="PANTHER" id="PTHR30390">
    <property type="entry name" value="SEDOHEPTULOSE 7-PHOSPHATE ISOMERASE / DNAA INITIATOR-ASSOCIATING FACTOR FOR REPLICATION INITIATION"/>
    <property type="match status" value="1"/>
</dbReference>
<organism evidence="2">
    <name type="scientific">human gut metagenome</name>
    <dbReference type="NCBI Taxonomy" id="408170"/>
    <lineage>
        <taxon>unclassified sequences</taxon>
        <taxon>metagenomes</taxon>
        <taxon>organismal metagenomes</taxon>
    </lineage>
</organism>
<name>W1YJ87_9ZZZZ</name>
<evidence type="ECO:0000259" key="1">
    <source>
        <dbReference type="PROSITE" id="PS51464"/>
    </source>
</evidence>
<dbReference type="Gene3D" id="3.40.50.10490">
    <property type="entry name" value="Glucose-6-phosphate isomerase like protein, domain 1"/>
    <property type="match status" value="1"/>
</dbReference>
<dbReference type="PANTHER" id="PTHR30390:SF6">
    <property type="entry name" value="DNAA INITIATOR-ASSOCIATING PROTEIN DIAA"/>
    <property type="match status" value="1"/>
</dbReference>
<comment type="caution">
    <text evidence="2">The sequence shown here is derived from an EMBL/GenBank/DDBJ whole genome shotgun (WGS) entry which is preliminary data.</text>
</comment>
<feature type="non-terminal residue" evidence="2">
    <location>
        <position position="82"/>
    </location>
</feature>
<evidence type="ECO:0000313" key="2">
    <source>
        <dbReference type="EMBL" id="ETJ42547.1"/>
    </source>
</evidence>
<dbReference type="AlphaFoldDB" id="W1YJ87"/>
<dbReference type="CDD" id="cd05006">
    <property type="entry name" value="SIS_GmhA"/>
    <property type="match status" value="1"/>
</dbReference>
<keyword evidence="2" id="KW-0413">Isomerase</keyword>
<dbReference type="InterPro" id="IPR035461">
    <property type="entry name" value="GmhA/DiaA"/>
</dbReference>
<dbReference type="InterPro" id="IPR050099">
    <property type="entry name" value="SIS_GmhA/DiaA_subfam"/>
</dbReference>
<dbReference type="EMBL" id="AZMM01003481">
    <property type="protein sequence ID" value="ETJ42547.1"/>
    <property type="molecule type" value="Genomic_DNA"/>
</dbReference>
<sequence length="82" mass="8447">FCGNGGSAADAQHLAAELVGRFVKERESLPAIALTTDTSILTAVANDYSYDDIFSRQVAGLGQAGDVLIGISTSATTRISSI</sequence>